<accession>A0A8T0W0F2</accession>
<reference evidence="1" key="1">
    <citation type="submission" date="2020-05" db="EMBL/GenBank/DDBJ databases">
        <title>WGS assembly of Panicum virgatum.</title>
        <authorList>
            <person name="Lovell J.T."/>
            <person name="Jenkins J."/>
            <person name="Shu S."/>
            <person name="Juenger T.E."/>
            <person name="Schmutz J."/>
        </authorList>
    </citation>
    <scope>NUCLEOTIDE SEQUENCE</scope>
    <source>
        <strain evidence="1">AP13</strain>
    </source>
</reference>
<keyword evidence="2" id="KW-1185">Reference proteome</keyword>
<evidence type="ECO:0000313" key="1">
    <source>
        <dbReference type="EMBL" id="KAG2640870.1"/>
    </source>
</evidence>
<sequence length="129" mass="14815">MRYSVRIERHEESDPFFSSWSRMISRFLQGCAACARHTRHGSWSRRFSEVGWGVCRPHHARHIILLAQGHRHNINNCPRIPATRPPGLCLQLWPSGSHPLVQRRACWDALLRSEATNGHADISIAEAKF</sequence>
<dbReference type="AlphaFoldDB" id="A0A8T0W0F2"/>
<dbReference type="Proteomes" id="UP000823388">
    <property type="component" value="Chromosome 2K"/>
</dbReference>
<name>A0A8T0W0F2_PANVG</name>
<protein>
    <submittedName>
        <fullName evidence="1">Uncharacterized protein</fullName>
    </submittedName>
</protein>
<dbReference type="EMBL" id="CM029039">
    <property type="protein sequence ID" value="KAG2640870.1"/>
    <property type="molecule type" value="Genomic_DNA"/>
</dbReference>
<organism evidence="1 2">
    <name type="scientific">Panicum virgatum</name>
    <name type="common">Blackwell switchgrass</name>
    <dbReference type="NCBI Taxonomy" id="38727"/>
    <lineage>
        <taxon>Eukaryota</taxon>
        <taxon>Viridiplantae</taxon>
        <taxon>Streptophyta</taxon>
        <taxon>Embryophyta</taxon>
        <taxon>Tracheophyta</taxon>
        <taxon>Spermatophyta</taxon>
        <taxon>Magnoliopsida</taxon>
        <taxon>Liliopsida</taxon>
        <taxon>Poales</taxon>
        <taxon>Poaceae</taxon>
        <taxon>PACMAD clade</taxon>
        <taxon>Panicoideae</taxon>
        <taxon>Panicodae</taxon>
        <taxon>Paniceae</taxon>
        <taxon>Panicinae</taxon>
        <taxon>Panicum</taxon>
        <taxon>Panicum sect. Hiantes</taxon>
    </lineage>
</organism>
<proteinExistence type="predicted"/>
<comment type="caution">
    <text evidence="1">The sequence shown here is derived from an EMBL/GenBank/DDBJ whole genome shotgun (WGS) entry which is preliminary data.</text>
</comment>
<gene>
    <name evidence="1" type="ORF">PVAP13_2KG124616</name>
</gene>
<evidence type="ECO:0000313" key="2">
    <source>
        <dbReference type="Proteomes" id="UP000823388"/>
    </source>
</evidence>